<gene>
    <name evidence="2" type="ORF">EIN_254570</name>
</gene>
<protein>
    <submittedName>
        <fullName evidence="2">Uncharacterized protein</fullName>
    </submittedName>
</protein>
<proteinExistence type="predicted"/>
<feature type="transmembrane region" description="Helical" evidence="1">
    <location>
        <begin position="82"/>
        <end position="101"/>
    </location>
</feature>
<reference evidence="2 3" key="1">
    <citation type="submission" date="2012-10" db="EMBL/GenBank/DDBJ databases">
        <authorList>
            <person name="Zafar N."/>
            <person name="Inman J."/>
            <person name="Hall N."/>
            <person name="Lorenzi H."/>
            <person name="Caler E."/>
        </authorList>
    </citation>
    <scope>NUCLEOTIDE SEQUENCE [LARGE SCALE GENOMIC DNA]</scope>
    <source>
        <strain evidence="2 3">IP1</strain>
    </source>
</reference>
<feature type="transmembrane region" description="Helical" evidence="1">
    <location>
        <begin position="141"/>
        <end position="159"/>
    </location>
</feature>
<dbReference type="VEuPathDB" id="AmoebaDB:EIN_254570"/>
<dbReference type="GeneID" id="14893866"/>
<feature type="transmembrane region" description="Helical" evidence="1">
    <location>
        <begin position="39"/>
        <end position="61"/>
    </location>
</feature>
<sequence>MKHKMKRLIVEILIGILNVLYLIVLIVIDIVMITTKLSVYLHVSYSIRCIGYTFIVILLLYSSVGVFKVNIRQLEQYHPKPFTMGLVGLIVCVSLSTRIVYDFTSAILGESLLSLLCSTPSDFCRDNMGVAFFISEVIETILMNLWEIFPLIAFVVLFWKLPKQNRNITPFPNIDELSYYDDDGSGSILYDVKTPLVPK</sequence>
<feature type="transmembrane region" description="Helical" evidence="1">
    <location>
        <begin position="12"/>
        <end position="33"/>
    </location>
</feature>
<keyword evidence="3" id="KW-1185">Reference proteome</keyword>
<evidence type="ECO:0000313" key="2">
    <source>
        <dbReference type="EMBL" id="ELP95103.1"/>
    </source>
</evidence>
<dbReference type="RefSeq" id="XP_004261874.1">
    <property type="nucleotide sequence ID" value="XM_004261826.1"/>
</dbReference>
<dbReference type="AlphaFoldDB" id="A0A0A1UF42"/>
<keyword evidence="1" id="KW-0812">Transmembrane</keyword>
<evidence type="ECO:0000313" key="3">
    <source>
        <dbReference type="Proteomes" id="UP000014680"/>
    </source>
</evidence>
<accession>A0A0A1UF42</accession>
<name>A0A0A1UF42_ENTIV</name>
<keyword evidence="1" id="KW-1133">Transmembrane helix</keyword>
<dbReference type="KEGG" id="eiv:EIN_254570"/>
<dbReference type="Proteomes" id="UP000014680">
    <property type="component" value="Unassembled WGS sequence"/>
</dbReference>
<dbReference type="OrthoDB" id="27807at2759"/>
<dbReference type="EMBL" id="KB206169">
    <property type="protein sequence ID" value="ELP95103.1"/>
    <property type="molecule type" value="Genomic_DNA"/>
</dbReference>
<organism evidence="2 3">
    <name type="scientific">Entamoeba invadens IP1</name>
    <dbReference type="NCBI Taxonomy" id="370355"/>
    <lineage>
        <taxon>Eukaryota</taxon>
        <taxon>Amoebozoa</taxon>
        <taxon>Evosea</taxon>
        <taxon>Archamoebae</taxon>
        <taxon>Mastigamoebida</taxon>
        <taxon>Entamoebidae</taxon>
        <taxon>Entamoeba</taxon>
    </lineage>
</organism>
<keyword evidence="1" id="KW-0472">Membrane</keyword>
<evidence type="ECO:0000256" key="1">
    <source>
        <dbReference type="SAM" id="Phobius"/>
    </source>
</evidence>